<reference evidence="1" key="1">
    <citation type="submission" date="2015-11" db="EMBL/GenBank/DDBJ databases">
        <authorList>
            <person name="Zhang Y."/>
            <person name="Guo Z."/>
        </authorList>
    </citation>
    <scope>NUCLEOTIDE SEQUENCE</scope>
    <source>
        <strain evidence="1">BN30871</strain>
    </source>
</reference>
<dbReference type="GO" id="GO:0033194">
    <property type="term" value="P:response to hydroperoxide"/>
    <property type="evidence" value="ECO:0007669"/>
    <property type="project" value="TreeGrafter"/>
</dbReference>
<protein>
    <submittedName>
        <fullName evidence="1">Uncharacterized protein</fullName>
    </submittedName>
</protein>
<evidence type="ECO:0000313" key="1">
    <source>
        <dbReference type="EMBL" id="CUV65000.1"/>
    </source>
</evidence>
<dbReference type="EMBL" id="FAXN01000013">
    <property type="protein sequence ID" value="CUV65000.1"/>
    <property type="molecule type" value="Genomic_DNA"/>
</dbReference>
<gene>
    <name evidence="1" type="ORF">BN3087_150017</name>
</gene>
<dbReference type="AlphaFoldDB" id="A0A0S4XM20"/>
<dbReference type="Pfam" id="PF03883">
    <property type="entry name" value="H2O2_YaaD"/>
    <property type="match status" value="1"/>
</dbReference>
<accession>A0A0S4XM20</accession>
<name>A0A0S4XM20_9BACT</name>
<organism evidence="1">
    <name type="scientific">Sulfurovum sp. enrichment culture clone C5</name>
    <dbReference type="NCBI Taxonomy" id="497650"/>
    <lineage>
        <taxon>Bacteria</taxon>
        <taxon>Pseudomonadati</taxon>
        <taxon>Campylobacterota</taxon>
        <taxon>Epsilonproteobacteria</taxon>
        <taxon>Campylobacterales</taxon>
        <taxon>Sulfurovaceae</taxon>
        <taxon>Sulfurovum</taxon>
        <taxon>environmental samples</taxon>
    </lineage>
</organism>
<sequence>MIFMKILLAPSETKTLYKDTNFDIDSLLFANLLPQRKDILEKYNEIIKDNNPEEIKEMFGLKKDNDIAQYLKTIDNQSPACKAIKLYTGIAFDYLKYDLLETKAKIYIEKNVIIFSNLFGPVLAGDTLPLYRLQQGENVRDKKTDEIYKKYSSSLLDEYLRDDDILDIRAGYYDKFYIPTKNYTTLKFLKDGKVVSHWAKAYRGKVLRECAKNDIQNTKDFLALNIEGLQIIELQTKKNKTEVIYEIGI</sequence>
<dbReference type="GO" id="GO:0005829">
    <property type="term" value="C:cytosol"/>
    <property type="evidence" value="ECO:0007669"/>
    <property type="project" value="TreeGrafter"/>
</dbReference>
<dbReference type="PANTHER" id="PTHR30283:SF4">
    <property type="entry name" value="PEROXIDE STRESS RESISTANCE PROTEIN YAAA"/>
    <property type="match status" value="1"/>
</dbReference>
<dbReference type="PANTHER" id="PTHR30283">
    <property type="entry name" value="PEROXIDE STRESS RESPONSE PROTEIN YAAA"/>
    <property type="match status" value="1"/>
</dbReference>
<dbReference type="InterPro" id="IPR005583">
    <property type="entry name" value="YaaA"/>
</dbReference>
<proteinExistence type="predicted"/>